<accession>A0ABD3DD91</accession>
<gene>
    <name evidence="2" type="ORF">CASFOL_015286</name>
</gene>
<dbReference type="EMBL" id="JAVIJP010000017">
    <property type="protein sequence ID" value="KAL3640318.1"/>
    <property type="molecule type" value="Genomic_DNA"/>
</dbReference>
<dbReference type="AlphaFoldDB" id="A0ABD3DD91"/>
<name>A0ABD3DD91_9LAMI</name>
<organism evidence="2 3">
    <name type="scientific">Castilleja foliolosa</name>
    <dbReference type="NCBI Taxonomy" id="1961234"/>
    <lineage>
        <taxon>Eukaryota</taxon>
        <taxon>Viridiplantae</taxon>
        <taxon>Streptophyta</taxon>
        <taxon>Embryophyta</taxon>
        <taxon>Tracheophyta</taxon>
        <taxon>Spermatophyta</taxon>
        <taxon>Magnoliopsida</taxon>
        <taxon>eudicotyledons</taxon>
        <taxon>Gunneridae</taxon>
        <taxon>Pentapetalae</taxon>
        <taxon>asterids</taxon>
        <taxon>lamiids</taxon>
        <taxon>Lamiales</taxon>
        <taxon>Orobanchaceae</taxon>
        <taxon>Pedicularideae</taxon>
        <taxon>Castillejinae</taxon>
        <taxon>Castilleja</taxon>
    </lineage>
</organism>
<evidence type="ECO:0000313" key="3">
    <source>
        <dbReference type="Proteomes" id="UP001632038"/>
    </source>
</evidence>
<reference evidence="3" key="1">
    <citation type="journal article" date="2024" name="IScience">
        <title>Strigolactones Initiate the Formation of Haustorium-like Structures in Castilleja.</title>
        <authorList>
            <person name="Buerger M."/>
            <person name="Peterson D."/>
            <person name="Chory J."/>
        </authorList>
    </citation>
    <scope>NUCLEOTIDE SEQUENCE [LARGE SCALE GENOMIC DNA]</scope>
</reference>
<dbReference type="Proteomes" id="UP001632038">
    <property type="component" value="Unassembled WGS sequence"/>
</dbReference>
<keyword evidence="1" id="KW-0812">Transmembrane</keyword>
<feature type="transmembrane region" description="Helical" evidence="1">
    <location>
        <begin position="95"/>
        <end position="116"/>
    </location>
</feature>
<keyword evidence="1" id="KW-0472">Membrane</keyword>
<evidence type="ECO:0000313" key="2">
    <source>
        <dbReference type="EMBL" id="KAL3640318.1"/>
    </source>
</evidence>
<keyword evidence="1" id="KW-1133">Transmembrane helix</keyword>
<proteinExistence type="predicted"/>
<protein>
    <submittedName>
        <fullName evidence="2">Uncharacterized protein</fullName>
    </submittedName>
</protein>
<feature type="transmembrane region" description="Helical" evidence="1">
    <location>
        <begin position="53"/>
        <end position="72"/>
    </location>
</feature>
<comment type="caution">
    <text evidence="2">The sequence shown here is derived from an EMBL/GenBank/DDBJ whole genome shotgun (WGS) entry which is preliminary data.</text>
</comment>
<keyword evidence="3" id="KW-1185">Reference proteome</keyword>
<evidence type="ECO:0000256" key="1">
    <source>
        <dbReference type="SAM" id="Phobius"/>
    </source>
</evidence>
<sequence length="120" mass="13440">MNKNHSITPPGVVIESEIWEPNKALFIFLFVYLQSSFCPQSQSQMSLITRRQLLLFVFSASFSSSTLLPQVMMDGLWTVFGEYELAYFGFSKGEMLTFLSIGYAFSILTGSVLGVLSDLV</sequence>